<dbReference type="GO" id="GO:0034274">
    <property type="term" value="C:Atg12-Atg5-Atg16 complex"/>
    <property type="evidence" value="ECO:0007669"/>
    <property type="project" value="TreeGrafter"/>
</dbReference>
<feature type="domain" description="Autophagy protein ATG5 UblA" evidence="9">
    <location>
        <begin position="22"/>
        <end position="119"/>
    </location>
</feature>
<dbReference type="Gene3D" id="1.10.246.190">
    <property type="entry name" value="Autophagy protein Apg5, helix rich domain"/>
    <property type="match status" value="1"/>
</dbReference>
<dbReference type="Pfam" id="PF04106">
    <property type="entry name" value="ATG5_UblB"/>
    <property type="match status" value="1"/>
</dbReference>
<proteinExistence type="inferred from homology"/>
<protein>
    <recommendedName>
        <fullName evidence="5">Autophagy protein 5</fullName>
    </recommendedName>
</protein>
<feature type="compositionally biased region" description="Gly residues" evidence="6">
    <location>
        <begin position="443"/>
        <end position="453"/>
    </location>
</feature>
<name>A0A8J4F9Y8_9CHLO</name>
<sequence length="636" mass="64609">MAMRIYSTDGKTPMQQVQAQTWHTKIPVHLSLAPDNISSPTGVRPIYLMAPRQGYLHVVASQAWPHLQHVLPSVPGRPGPPRPWFDNMGVPLKWSLPCGVLYDLLADLGQLPWRLTVHYTYPPDILVGWDTGATPQAQFMNSLKEACYICRGTDGSGAVMRMGSTAQEELWSAVQAGNVASYQSALEGLKMVPTPRQGHPPNIPVRLLLRRGGSSASASTRNTTPTARDALRTSTSVGDASPGPSRTGVPADAAALPNAGTSSTSPGVAITMSSLGSGGIWESCITSTSRPVPAQLGSDGELTTLAHLLHVVLPRIFPPPSPSASAVAEVRRWPGPQVEAMAPSSSGATEEASGAVQLVGRLGQDRERDQRDRQELADVRAEAISSERGSGGGLGPIGEAEGGCVAAAQRPIEITEAALGSASAAHKHIPGQGATVTTPTESGGAGGGNGGSAARGARAAASGPGLEHSVEQSDGEHRVEAVGLGGEIAGEKVACGLRGEGPACSEAVVSAAAGPLREAGLAAATSEGLGTLDSREAGNQSAQGVEGGGASSPPDVSAGPAAAAAATMAAGPSGGAGYGNSVAASRPPYRVLVGGITPPLTAPIAWLHATMHAPDLFLYVVVRMDLEGGSLVGADL</sequence>
<dbReference type="Pfam" id="PF20637">
    <property type="entry name" value="ATG5_HBR"/>
    <property type="match status" value="1"/>
</dbReference>
<dbReference type="Gene3D" id="3.10.20.90">
    <property type="entry name" value="Phosphatidylinositol 3-kinase Catalytic Subunit, Chain A, domain 1"/>
    <property type="match status" value="1"/>
</dbReference>
<feature type="region of interest" description="Disordered" evidence="6">
    <location>
        <begin position="531"/>
        <end position="559"/>
    </location>
</feature>
<feature type="region of interest" description="Disordered" evidence="6">
    <location>
        <begin position="212"/>
        <end position="267"/>
    </location>
</feature>
<keyword evidence="4 5" id="KW-0072">Autophagy</keyword>
<dbReference type="GO" id="GO:0000422">
    <property type="term" value="P:autophagy of mitochondrion"/>
    <property type="evidence" value="ECO:0007669"/>
    <property type="project" value="TreeGrafter"/>
</dbReference>
<feature type="domain" description="Autophagy protein ATG5 UblB" evidence="7">
    <location>
        <begin position="588"/>
        <end position="622"/>
    </location>
</feature>
<gene>
    <name evidence="10" type="ORF">Vafri_19695</name>
</gene>
<keyword evidence="11" id="KW-1185">Reference proteome</keyword>
<organism evidence="10 11">
    <name type="scientific">Volvox africanus</name>
    <dbReference type="NCBI Taxonomy" id="51714"/>
    <lineage>
        <taxon>Eukaryota</taxon>
        <taxon>Viridiplantae</taxon>
        <taxon>Chlorophyta</taxon>
        <taxon>core chlorophytes</taxon>
        <taxon>Chlorophyceae</taxon>
        <taxon>CS clade</taxon>
        <taxon>Chlamydomonadales</taxon>
        <taxon>Volvocaceae</taxon>
        <taxon>Volvox</taxon>
    </lineage>
</organism>
<dbReference type="InterPro" id="IPR042527">
    <property type="entry name" value="Atg5_UblA_dom_sf"/>
</dbReference>
<evidence type="ECO:0000256" key="1">
    <source>
        <dbReference type="ARBA" id="ARBA00006910"/>
    </source>
</evidence>
<feature type="region of interest" description="Disordered" evidence="6">
    <location>
        <begin position="364"/>
        <end position="397"/>
    </location>
</feature>
<evidence type="ECO:0000256" key="6">
    <source>
        <dbReference type="SAM" id="MobiDB-lite"/>
    </source>
</evidence>
<dbReference type="GO" id="GO:0019776">
    <property type="term" value="F:Atg8-family ligase activity"/>
    <property type="evidence" value="ECO:0007669"/>
    <property type="project" value="TreeGrafter"/>
</dbReference>
<dbReference type="GO" id="GO:0034045">
    <property type="term" value="C:phagophore assembly site membrane"/>
    <property type="evidence" value="ECO:0007669"/>
    <property type="project" value="TreeGrafter"/>
</dbReference>
<keyword evidence="3 5" id="KW-0832">Ubl conjugation</keyword>
<comment type="function">
    <text evidence="5">Required for autophagy.</text>
</comment>
<evidence type="ECO:0000259" key="7">
    <source>
        <dbReference type="Pfam" id="PF04106"/>
    </source>
</evidence>
<feature type="compositionally biased region" description="Low complexity" evidence="6">
    <location>
        <begin position="212"/>
        <end position="228"/>
    </location>
</feature>
<feature type="compositionally biased region" description="Basic and acidic residues" evidence="6">
    <location>
        <begin position="364"/>
        <end position="381"/>
    </location>
</feature>
<dbReference type="GO" id="GO:0006995">
    <property type="term" value="P:cellular response to nitrogen starvation"/>
    <property type="evidence" value="ECO:0007669"/>
    <property type="project" value="TreeGrafter"/>
</dbReference>
<dbReference type="PANTHER" id="PTHR13040:SF2">
    <property type="entry name" value="AUTOPHAGY PROTEIN 5"/>
    <property type="match status" value="1"/>
</dbReference>
<dbReference type="GO" id="GO:0044233">
    <property type="term" value="C:mitochondria-associated endoplasmic reticulum membrane contact site"/>
    <property type="evidence" value="ECO:0007669"/>
    <property type="project" value="TreeGrafter"/>
</dbReference>
<dbReference type="InterPro" id="IPR048939">
    <property type="entry name" value="ATG5_UblA"/>
</dbReference>
<comment type="similarity">
    <text evidence="1 5">Belongs to the ATG5 family.</text>
</comment>
<evidence type="ECO:0000256" key="2">
    <source>
        <dbReference type="ARBA" id="ARBA00022499"/>
    </source>
</evidence>
<dbReference type="InterPro" id="IPR048318">
    <property type="entry name" value="ATG5_UblB"/>
</dbReference>
<evidence type="ECO:0000313" key="10">
    <source>
        <dbReference type="EMBL" id="GIL66087.1"/>
    </source>
</evidence>
<keyword evidence="2 5" id="KW-1017">Isopeptide bond</keyword>
<feature type="compositionally biased region" description="Low complexity" evidence="6">
    <location>
        <begin position="454"/>
        <end position="463"/>
    </location>
</feature>
<evidence type="ECO:0000256" key="3">
    <source>
        <dbReference type="ARBA" id="ARBA00022843"/>
    </source>
</evidence>
<comment type="subcellular location">
    <subcellularLocation>
        <location evidence="5">Cytoplasm</location>
    </subcellularLocation>
</comment>
<reference evidence="10" key="1">
    <citation type="journal article" date="2021" name="Proc. Natl. Acad. Sci. U.S.A.">
        <title>Three genomes in the algal genus Volvox reveal the fate of a haploid sex-determining region after a transition to homothallism.</title>
        <authorList>
            <person name="Yamamoto K."/>
            <person name="Hamaji T."/>
            <person name="Kawai-Toyooka H."/>
            <person name="Matsuzaki R."/>
            <person name="Takahashi F."/>
            <person name="Nishimura Y."/>
            <person name="Kawachi M."/>
            <person name="Noguchi H."/>
            <person name="Minakuchi Y."/>
            <person name="Umen J.G."/>
            <person name="Toyoda A."/>
            <person name="Nozaki H."/>
        </authorList>
    </citation>
    <scope>NUCLEOTIDE SEQUENCE</scope>
    <source>
        <strain evidence="10">NIES-3780</strain>
    </source>
</reference>
<dbReference type="AlphaFoldDB" id="A0A8J4F9Y8"/>
<dbReference type="InterPro" id="IPR042526">
    <property type="entry name" value="Atg5_HR"/>
</dbReference>
<feature type="region of interest" description="Disordered" evidence="6">
    <location>
        <begin position="423"/>
        <end position="473"/>
    </location>
</feature>
<dbReference type="Pfam" id="PF20638">
    <property type="entry name" value="ATG5_UblA"/>
    <property type="match status" value="1"/>
</dbReference>
<dbReference type="PANTHER" id="PTHR13040">
    <property type="entry name" value="AUTOPHAGY PROTEIN 5"/>
    <property type="match status" value="1"/>
</dbReference>
<evidence type="ECO:0000256" key="5">
    <source>
        <dbReference type="RuleBase" id="RU361202"/>
    </source>
</evidence>
<evidence type="ECO:0000256" key="4">
    <source>
        <dbReference type="ARBA" id="ARBA00023006"/>
    </source>
</evidence>
<dbReference type="GO" id="GO:0005776">
    <property type="term" value="C:autophagosome"/>
    <property type="evidence" value="ECO:0007669"/>
    <property type="project" value="TreeGrafter"/>
</dbReference>
<dbReference type="InterPro" id="IPR048940">
    <property type="entry name" value="ATG5_HBR"/>
</dbReference>
<dbReference type="GO" id="GO:0034727">
    <property type="term" value="P:piecemeal microautophagy of the nucleus"/>
    <property type="evidence" value="ECO:0007669"/>
    <property type="project" value="TreeGrafter"/>
</dbReference>
<dbReference type="Gene3D" id="3.10.20.620">
    <property type="match status" value="1"/>
</dbReference>
<accession>A0A8J4F9Y8</accession>
<dbReference type="EMBL" id="BNCO01000081">
    <property type="protein sequence ID" value="GIL66087.1"/>
    <property type="molecule type" value="Genomic_DNA"/>
</dbReference>
<evidence type="ECO:0000313" key="11">
    <source>
        <dbReference type="Proteomes" id="UP000747399"/>
    </source>
</evidence>
<dbReference type="GO" id="GO:0061908">
    <property type="term" value="C:phagophore"/>
    <property type="evidence" value="ECO:0007669"/>
    <property type="project" value="TreeGrafter"/>
</dbReference>
<comment type="caution">
    <text evidence="10">The sequence shown here is derived from an EMBL/GenBank/DDBJ whole genome shotgun (WGS) entry which is preliminary data.</text>
</comment>
<evidence type="ECO:0000259" key="9">
    <source>
        <dbReference type="Pfam" id="PF20638"/>
    </source>
</evidence>
<keyword evidence="5" id="KW-0963">Cytoplasm</keyword>
<comment type="subunit">
    <text evidence="5">Conjugated with ATG12.</text>
</comment>
<feature type="domain" description="Autophagy protein ATG5 alpha-helical bundle region" evidence="8">
    <location>
        <begin position="136"/>
        <end position="186"/>
    </location>
</feature>
<dbReference type="InterPro" id="IPR007239">
    <property type="entry name" value="Atg5"/>
</dbReference>
<keyword evidence="5" id="KW-0813">Transport</keyword>
<dbReference type="Proteomes" id="UP000747399">
    <property type="component" value="Unassembled WGS sequence"/>
</dbReference>
<evidence type="ECO:0000259" key="8">
    <source>
        <dbReference type="Pfam" id="PF20637"/>
    </source>
</evidence>